<organism evidence="3">
    <name type="scientific">Arabidopsis lyrata subsp. lyrata</name>
    <name type="common">Lyre-leaved rock-cress</name>
    <dbReference type="NCBI Taxonomy" id="81972"/>
    <lineage>
        <taxon>Eukaryota</taxon>
        <taxon>Viridiplantae</taxon>
        <taxon>Streptophyta</taxon>
        <taxon>Embryophyta</taxon>
        <taxon>Tracheophyta</taxon>
        <taxon>Spermatophyta</taxon>
        <taxon>Magnoliopsida</taxon>
        <taxon>eudicotyledons</taxon>
        <taxon>Gunneridae</taxon>
        <taxon>Pentapetalae</taxon>
        <taxon>rosids</taxon>
        <taxon>malvids</taxon>
        <taxon>Brassicales</taxon>
        <taxon>Brassicaceae</taxon>
        <taxon>Camelineae</taxon>
        <taxon>Arabidopsis</taxon>
    </lineage>
</organism>
<sequence>MGYKIVLDFGPYNQPEGGSGGLFGTWLGKYCLDHPFGLTYEDWRNDTFHFDASNEEYKKSMMKILGQKAKNHKNLLWNKHKRDTLEESIENRPKNISEEEWQDFVHLQFTEKIKILRKRNTESSHHKTPHKLGKKSIARKSKEDLVNISSLSRRVNVQVEKPMEINPLDSCSIICILLVAVRKKKKIIGVESIRNVPISSSSSPRQNPKDDQTILLMSLHQANDKIATLEESQAAYQQKMQAKLDHYEHLFDIIANRDPTVEVALKEKRRQQELQQANN</sequence>
<feature type="compositionally biased region" description="Basic residues" evidence="1">
    <location>
        <begin position="126"/>
        <end position="139"/>
    </location>
</feature>
<accession>D7KK42</accession>
<dbReference type="PANTHER" id="PTHR33144:SF45">
    <property type="entry name" value="TRANSPOSASE TNP1_EN_SPM-LIKE DOMAIN-CONTAINING PROTEIN"/>
    <property type="match status" value="1"/>
</dbReference>
<reference evidence="3" key="1">
    <citation type="journal article" date="2011" name="Nat. Genet.">
        <title>The Arabidopsis lyrata genome sequence and the basis of rapid genome size change.</title>
        <authorList>
            <person name="Hu T.T."/>
            <person name="Pattyn P."/>
            <person name="Bakker E.G."/>
            <person name="Cao J."/>
            <person name="Cheng J.-F."/>
            <person name="Clark R.M."/>
            <person name="Fahlgren N."/>
            <person name="Fawcett J.A."/>
            <person name="Grimwood J."/>
            <person name="Gundlach H."/>
            <person name="Haberer G."/>
            <person name="Hollister J.D."/>
            <person name="Ossowski S."/>
            <person name="Ottilar R.P."/>
            <person name="Salamov A.A."/>
            <person name="Schneeberger K."/>
            <person name="Spannagl M."/>
            <person name="Wang X."/>
            <person name="Yang L."/>
            <person name="Nasrallah M.E."/>
            <person name="Bergelson J."/>
            <person name="Carrington J.C."/>
            <person name="Gaut B.S."/>
            <person name="Schmutz J."/>
            <person name="Mayer K.F.X."/>
            <person name="Van de Peer Y."/>
            <person name="Grigoriev I.V."/>
            <person name="Nordborg M."/>
            <person name="Weigel D."/>
            <person name="Guo Y.-L."/>
        </authorList>
    </citation>
    <scope>NUCLEOTIDE SEQUENCE [LARGE SCALE GENOMIC DNA]</scope>
    <source>
        <strain evidence="3">cv. MN47</strain>
    </source>
</reference>
<dbReference type="AlphaFoldDB" id="D7KK42"/>
<dbReference type="HOGENOM" id="CLU_998690_0_0_1"/>
<dbReference type="Gramene" id="fgenesh1_pg.C_scaffold_1003055">
    <property type="protein sequence ID" value="fgenesh1_pg.C_scaffold_1003055"/>
    <property type="gene ID" value="fgenesh1_pg.C_scaffold_1003055"/>
</dbReference>
<evidence type="ECO:0000256" key="1">
    <source>
        <dbReference type="SAM" id="MobiDB-lite"/>
    </source>
</evidence>
<evidence type="ECO:0000313" key="2">
    <source>
        <dbReference type="EMBL" id="EFH67345.1"/>
    </source>
</evidence>
<name>D7KK42_ARALL</name>
<dbReference type="EMBL" id="GL348713">
    <property type="protein sequence ID" value="EFH67345.1"/>
    <property type="molecule type" value="Genomic_DNA"/>
</dbReference>
<evidence type="ECO:0000313" key="3">
    <source>
        <dbReference type="Proteomes" id="UP000008694"/>
    </source>
</evidence>
<keyword evidence="3" id="KW-1185">Reference proteome</keyword>
<protein>
    <submittedName>
        <fullName evidence="2">Predicted protein</fullName>
    </submittedName>
</protein>
<dbReference type="PANTHER" id="PTHR33144">
    <property type="entry name" value="OS10G0409366 PROTEIN-RELATED"/>
    <property type="match status" value="1"/>
</dbReference>
<proteinExistence type="predicted"/>
<gene>
    <name evidence="2" type="ORF">ARALYDRAFT_336490</name>
</gene>
<feature type="region of interest" description="Disordered" evidence="1">
    <location>
        <begin position="119"/>
        <end position="139"/>
    </location>
</feature>
<dbReference type="Proteomes" id="UP000008694">
    <property type="component" value="Unassembled WGS sequence"/>
</dbReference>